<feature type="transmembrane region" description="Helical" evidence="7">
    <location>
        <begin position="6"/>
        <end position="24"/>
    </location>
</feature>
<proteinExistence type="inferred from homology"/>
<evidence type="ECO:0000256" key="3">
    <source>
        <dbReference type="ARBA" id="ARBA00022989"/>
    </source>
</evidence>
<gene>
    <name evidence="9" type="ORF">GQX73_g3373</name>
</gene>
<evidence type="ECO:0000256" key="4">
    <source>
        <dbReference type="ARBA" id="ARBA00023136"/>
    </source>
</evidence>
<dbReference type="GO" id="GO:0016020">
    <property type="term" value="C:membrane"/>
    <property type="evidence" value="ECO:0007669"/>
    <property type="project" value="UniProtKB-SubCell"/>
</dbReference>
<reference evidence="9 10" key="1">
    <citation type="submission" date="2019-12" db="EMBL/GenBank/DDBJ databases">
        <title>Draft genome sequence of the ascomycete Xylaria multiplex DSM 110363.</title>
        <authorList>
            <person name="Buettner E."/>
            <person name="Kellner H."/>
        </authorList>
    </citation>
    <scope>NUCLEOTIDE SEQUENCE [LARGE SCALE GENOMIC DNA]</scope>
    <source>
        <strain evidence="9 10">DSM 110363</strain>
    </source>
</reference>
<dbReference type="Proteomes" id="UP000481858">
    <property type="component" value="Unassembled WGS sequence"/>
</dbReference>
<dbReference type="InParanoid" id="A0A7C8ISR3"/>
<dbReference type="AlphaFoldDB" id="A0A7C8ISR3"/>
<evidence type="ECO:0000256" key="7">
    <source>
        <dbReference type="SAM" id="Phobius"/>
    </source>
</evidence>
<accession>A0A7C8ISR3</accession>
<name>A0A7C8ISR3_9PEZI</name>
<evidence type="ECO:0000256" key="1">
    <source>
        <dbReference type="ARBA" id="ARBA00004141"/>
    </source>
</evidence>
<dbReference type="OrthoDB" id="3897607at2759"/>
<dbReference type="PANTHER" id="PTHR33048:SF47">
    <property type="entry name" value="INTEGRAL MEMBRANE PROTEIN-RELATED"/>
    <property type="match status" value="1"/>
</dbReference>
<evidence type="ECO:0000256" key="2">
    <source>
        <dbReference type="ARBA" id="ARBA00022692"/>
    </source>
</evidence>
<keyword evidence="3 7" id="KW-1133">Transmembrane helix</keyword>
<feature type="transmembrane region" description="Helical" evidence="7">
    <location>
        <begin position="192"/>
        <end position="214"/>
    </location>
</feature>
<keyword evidence="10" id="KW-1185">Reference proteome</keyword>
<evidence type="ECO:0000256" key="6">
    <source>
        <dbReference type="SAM" id="MobiDB-lite"/>
    </source>
</evidence>
<feature type="region of interest" description="Disordered" evidence="6">
    <location>
        <begin position="269"/>
        <end position="325"/>
    </location>
</feature>
<comment type="similarity">
    <text evidence="5">Belongs to the SAT4 family.</text>
</comment>
<evidence type="ECO:0000313" key="9">
    <source>
        <dbReference type="EMBL" id="KAF2970200.1"/>
    </source>
</evidence>
<feature type="transmembrane region" description="Helical" evidence="7">
    <location>
        <begin position="91"/>
        <end position="111"/>
    </location>
</feature>
<dbReference type="InterPro" id="IPR049326">
    <property type="entry name" value="Rhodopsin_dom_fungi"/>
</dbReference>
<evidence type="ECO:0000256" key="5">
    <source>
        <dbReference type="ARBA" id="ARBA00038359"/>
    </source>
</evidence>
<feature type="compositionally biased region" description="Polar residues" evidence="6">
    <location>
        <begin position="293"/>
        <end position="309"/>
    </location>
</feature>
<sequence length="325" mass="35521">MTYRESLMAAAILFLVLDSIVVFLRVYVRTRVISRGFGWDDFTLCLTYIGFVISIGLGFAAMHYGYAAEDVQPWYNKKRATMFTYGNQTTLYISAGLVKLAVALVLLRISVSRGVRWLLIGSMVVVGIWTIITVVFASGICATGGSSNWAGSLKCTQVGYFRTISNIFIDYFYALLPIYILRSSKMQTKLKLIAIFLLGLGIFASTATIVKLVIIVRLPNAKGKVADGLHYNLLLWADIELGLAILAASAAALRPLLRHIPALFDGTAKNGSRNTEDSGPYHELVLNSHDTKNQAADNTAATRSKTRNSMPAGAASSDEDLFRAP</sequence>
<feature type="transmembrane region" description="Helical" evidence="7">
    <location>
        <begin position="234"/>
        <end position="253"/>
    </location>
</feature>
<keyword evidence="2 7" id="KW-0812">Transmembrane</keyword>
<dbReference type="PANTHER" id="PTHR33048">
    <property type="entry name" value="PTH11-LIKE INTEGRAL MEMBRANE PROTEIN (AFU_ORTHOLOGUE AFUA_5G11245)"/>
    <property type="match status" value="1"/>
</dbReference>
<dbReference type="Pfam" id="PF20684">
    <property type="entry name" value="Fung_rhodopsin"/>
    <property type="match status" value="1"/>
</dbReference>
<protein>
    <recommendedName>
        <fullName evidence="8">Rhodopsin domain-containing protein</fullName>
    </recommendedName>
</protein>
<feature type="transmembrane region" description="Helical" evidence="7">
    <location>
        <begin position="45"/>
        <end position="66"/>
    </location>
</feature>
<dbReference type="InterPro" id="IPR052337">
    <property type="entry name" value="SAT4-like"/>
</dbReference>
<dbReference type="EMBL" id="WUBL01000026">
    <property type="protein sequence ID" value="KAF2970200.1"/>
    <property type="molecule type" value="Genomic_DNA"/>
</dbReference>
<comment type="caution">
    <text evidence="9">The sequence shown here is derived from an EMBL/GenBank/DDBJ whole genome shotgun (WGS) entry which is preliminary data.</text>
</comment>
<feature type="domain" description="Rhodopsin" evidence="8">
    <location>
        <begin position="24"/>
        <end position="258"/>
    </location>
</feature>
<evidence type="ECO:0000259" key="8">
    <source>
        <dbReference type="Pfam" id="PF20684"/>
    </source>
</evidence>
<feature type="transmembrane region" description="Helical" evidence="7">
    <location>
        <begin position="160"/>
        <end position="180"/>
    </location>
</feature>
<feature type="transmembrane region" description="Helical" evidence="7">
    <location>
        <begin position="118"/>
        <end position="140"/>
    </location>
</feature>
<evidence type="ECO:0000313" key="10">
    <source>
        <dbReference type="Proteomes" id="UP000481858"/>
    </source>
</evidence>
<organism evidence="9 10">
    <name type="scientific">Xylaria multiplex</name>
    <dbReference type="NCBI Taxonomy" id="323545"/>
    <lineage>
        <taxon>Eukaryota</taxon>
        <taxon>Fungi</taxon>
        <taxon>Dikarya</taxon>
        <taxon>Ascomycota</taxon>
        <taxon>Pezizomycotina</taxon>
        <taxon>Sordariomycetes</taxon>
        <taxon>Xylariomycetidae</taxon>
        <taxon>Xylariales</taxon>
        <taxon>Xylariaceae</taxon>
        <taxon>Xylaria</taxon>
    </lineage>
</organism>
<comment type="subcellular location">
    <subcellularLocation>
        <location evidence="1">Membrane</location>
        <topology evidence="1">Multi-pass membrane protein</topology>
    </subcellularLocation>
</comment>
<keyword evidence="4 7" id="KW-0472">Membrane</keyword>